<dbReference type="InterPro" id="IPR001845">
    <property type="entry name" value="HTH_ArsR_DNA-bd_dom"/>
</dbReference>
<dbReference type="GO" id="GO:0003677">
    <property type="term" value="F:DNA binding"/>
    <property type="evidence" value="ECO:0007669"/>
    <property type="project" value="InterPro"/>
</dbReference>
<protein>
    <recommendedName>
        <fullName evidence="1">HTH arsR-type domain-containing protein</fullName>
    </recommendedName>
</protein>
<dbReference type="InterPro" id="IPR010982">
    <property type="entry name" value="Lambda_DNA-bd_dom_sf"/>
</dbReference>
<dbReference type="Gene3D" id="1.10.10.60">
    <property type="entry name" value="Homeodomain-like"/>
    <property type="match status" value="1"/>
</dbReference>
<dbReference type="Pfam" id="PF01022">
    <property type="entry name" value="HTH_5"/>
    <property type="match status" value="1"/>
</dbReference>
<name>A0A1I0MZT4_9EURY</name>
<dbReference type="EMBL" id="FOIW01000001">
    <property type="protein sequence ID" value="SEV94346.1"/>
    <property type="molecule type" value="Genomic_DNA"/>
</dbReference>
<dbReference type="Proteomes" id="UP000182125">
    <property type="component" value="Unassembled WGS sequence"/>
</dbReference>
<proteinExistence type="predicted"/>
<organism evidence="2 3">
    <name type="scientific">Thermococcus thioreducens</name>
    <dbReference type="NCBI Taxonomy" id="277988"/>
    <lineage>
        <taxon>Archaea</taxon>
        <taxon>Methanobacteriati</taxon>
        <taxon>Methanobacteriota</taxon>
        <taxon>Thermococci</taxon>
        <taxon>Thermococcales</taxon>
        <taxon>Thermococcaceae</taxon>
        <taxon>Thermococcus</taxon>
    </lineage>
</organism>
<dbReference type="PANTHER" id="PTHR40730">
    <property type="entry name" value="TRANSCRIPTIONAL REGULATOR PROTEIN-LIKE PROTEIN"/>
    <property type="match status" value="1"/>
</dbReference>
<dbReference type="AlphaFoldDB" id="A0A1I0MZT4"/>
<reference evidence="2 3" key="1">
    <citation type="submission" date="2016-10" db="EMBL/GenBank/DDBJ databases">
        <authorList>
            <person name="de Groot N.N."/>
        </authorList>
    </citation>
    <scope>NUCLEOTIDE SEQUENCE [LARGE SCALE GENOMIC DNA]</scope>
    <source>
        <strain evidence="2 3">OGL-20</strain>
    </source>
</reference>
<dbReference type="PANTHER" id="PTHR40730:SF4">
    <property type="entry name" value="TRANSCRIPTIONAL REGULATOR"/>
    <property type="match status" value="1"/>
</dbReference>
<sequence>MTYVMSKPRGTWQKGLNIPRVIKDTMKTNAFEVASRYVYPSLRRRLVEILYENGLKQTEIAQLLHITQSAVSRYLRMDRGALMDVSSYPDIEEKLQSLARNIVEKKPGEYEIHRRIVEISLEMLGKGYACSIHSKVDPEVDPGECNICLELFG</sequence>
<gene>
    <name evidence="2" type="ORF">SAMN05216170_1015</name>
</gene>
<evidence type="ECO:0000313" key="3">
    <source>
        <dbReference type="Proteomes" id="UP000182125"/>
    </source>
</evidence>
<dbReference type="InterPro" id="IPR011991">
    <property type="entry name" value="ArsR-like_HTH"/>
</dbReference>
<accession>A0A1I0MZT4</accession>
<evidence type="ECO:0000259" key="1">
    <source>
        <dbReference type="Pfam" id="PF01022"/>
    </source>
</evidence>
<evidence type="ECO:0000313" key="2">
    <source>
        <dbReference type="EMBL" id="SEV94346.1"/>
    </source>
</evidence>
<dbReference type="CDD" id="cd00090">
    <property type="entry name" value="HTH_ARSR"/>
    <property type="match status" value="1"/>
</dbReference>
<feature type="domain" description="HTH arsR-type" evidence="1">
    <location>
        <begin position="42"/>
        <end position="76"/>
    </location>
</feature>
<dbReference type="GO" id="GO:0003700">
    <property type="term" value="F:DNA-binding transcription factor activity"/>
    <property type="evidence" value="ECO:0007669"/>
    <property type="project" value="InterPro"/>
</dbReference>
<dbReference type="SUPFAM" id="SSF47413">
    <property type="entry name" value="lambda repressor-like DNA-binding domains"/>
    <property type="match status" value="1"/>
</dbReference>